<dbReference type="AlphaFoldDB" id="C9ZR35"/>
<dbReference type="GeneID" id="23861998"/>
<reference evidence="3" key="1">
    <citation type="journal article" date="2010" name="PLoS Negl. Trop. Dis.">
        <title>The genome sequence of Trypanosoma brucei gambiense, causative agent of chronic human african trypanosomiasis.</title>
        <authorList>
            <person name="Jackson A.P."/>
            <person name="Sanders M."/>
            <person name="Berry A."/>
            <person name="McQuillan J."/>
            <person name="Aslett M.A."/>
            <person name="Quail M.A."/>
            <person name="Chukualim B."/>
            <person name="Capewell P."/>
            <person name="MacLeod A."/>
            <person name="Melville S.E."/>
            <person name="Gibson W."/>
            <person name="Barry J.D."/>
            <person name="Berriman M."/>
            <person name="Hertz-Fowler C."/>
        </authorList>
    </citation>
    <scope>NUCLEOTIDE SEQUENCE [LARGE SCALE GENOMIC DNA]</scope>
    <source>
        <strain evidence="3">MHOM/CI/86/DAL972</strain>
    </source>
</reference>
<proteinExistence type="predicted"/>
<evidence type="ECO:0000313" key="3">
    <source>
        <dbReference type="Proteomes" id="UP000002316"/>
    </source>
</evidence>
<accession>C9ZR35</accession>
<evidence type="ECO:0008006" key="4">
    <source>
        <dbReference type="Google" id="ProtNLM"/>
    </source>
</evidence>
<dbReference type="KEGG" id="tbg:TbgDal_VI3430"/>
<feature type="chain" id="PRO_5003004778" description="T. brucei spp.-specific protein" evidence="1">
    <location>
        <begin position="19"/>
        <end position="96"/>
    </location>
</feature>
<keyword evidence="1" id="KW-0732">Signal</keyword>
<feature type="signal peptide" evidence="1">
    <location>
        <begin position="1"/>
        <end position="18"/>
    </location>
</feature>
<protein>
    <recommendedName>
        <fullName evidence="4">T. brucei spp.-specific protein</fullName>
    </recommendedName>
</protein>
<evidence type="ECO:0000256" key="1">
    <source>
        <dbReference type="SAM" id="SignalP"/>
    </source>
</evidence>
<sequence length="96" mass="11353">MIFSFFYKLFFFCSVCQPRPPPHNVKKKQNRVEETKKMDYTTTKTLFSVTCSLIITKRMRGGGRKPPVCHFPHTLMEAKNLKKHVSGHKHHYQTRN</sequence>
<dbReference type="RefSeq" id="XP_011774150.1">
    <property type="nucleotide sequence ID" value="XM_011775848.1"/>
</dbReference>
<evidence type="ECO:0000313" key="2">
    <source>
        <dbReference type="EMBL" id="CBH11865.1"/>
    </source>
</evidence>
<dbReference type="Proteomes" id="UP000002316">
    <property type="component" value="Chromosome 6"/>
</dbReference>
<dbReference type="EMBL" id="FN554969">
    <property type="protein sequence ID" value="CBH11865.1"/>
    <property type="molecule type" value="Genomic_DNA"/>
</dbReference>
<organism evidence="2 3">
    <name type="scientific">Trypanosoma brucei gambiense (strain MHOM/CI/86/DAL972)</name>
    <dbReference type="NCBI Taxonomy" id="679716"/>
    <lineage>
        <taxon>Eukaryota</taxon>
        <taxon>Discoba</taxon>
        <taxon>Euglenozoa</taxon>
        <taxon>Kinetoplastea</taxon>
        <taxon>Metakinetoplastina</taxon>
        <taxon>Trypanosomatida</taxon>
        <taxon>Trypanosomatidae</taxon>
        <taxon>Trypanosoma</taxon>
    </lineage>
</organism>
<name>C9ZR35_TRYB9</name>
<gene>
    <name evidence="2" type="ORF">TbgDal_VI3430</name>
</gene>